<dbReference type="Gene3D" id="3.40.50.2300">
    <property type="match status" value="2"/>
</dbReference>
<dbReference type="InterPro" id="IPR051010">
    <property type="entry name" value="BCAA_transport"/>
</dbReference>
<evidence type="ECO:0000259" key="5">
    <source>
        <dbReference type="Pfam" id="PF00656"/>
    </source>
</evidence>
<evidence type="ECO:0000256" key="4">
    <source>
        <dbReference type="ARBA" id="ARBA00023136"/>
    </source>
</evidence>
<dbReference type="InterPro" id="IPR029030">
    <property type="entry name" value="Caspase-like_dom_sf"/>
</dbReference>
<dbReference type="Pfam" id="PF00656">
    <property type="entry name" value="Peptidase_C14"/>
    <property type="match status" value="1"/>
</dbReference>
<dbReference type="GO" id="GO:0006508">
    <property type="term" value="P:proteolysis"/>
    <property type="evidence" value="ECO:0007669"/>
    <property type="project" value="InterPro"/>
</dbReference>
<dbReference type="CDD" id="cd06268">
    <property type="entry name" value="PBP1_ABC_transporter_LIVBP-like"/>
    <property type="match status" value="1"/>
</dbReference>
<sequence length="929" mass="104528">MAKFALLIGVSEYSEGLRSISSAILDVEAMRRVLEHPDMGAFDQVTVLSNPDKGSMERAVEDLFTNRQRDDLVLLYFSGHGLKDQTAEFCLSARDTERDQNGELRISTILAASKLNKYMNNSRSQRQMIILDCCFSGALVQGMPIKGELNIQEELGGKGRAILTSSSPIEYSFESEDKDLSIYTKYLVEGIETGAADKDGDQLISVNELHEYASERVKEAAPAMTPKFYLSLEGEDTIYLAKSPLAATNPIFIYREKVREILDEWSKENICKENFNRVERNCLNELRNELDLSLQEADIIEQENLAPFKKRLQNLTEYKATFRELLADSISITEGNRRRLKELQSRYGLRDEDIQVIEEEVQNEVYPITPTIPPITSPSAKIAQILHSIKTLKPQNFKLNLPVSIGIASIAVVSLFAINRHNIITPLIPSDCPKQTGDFISEGEEILNYSQPFNKKKGTEYFAQCDYQKALLRFKDAWQQDRLDAETLIYLNNALLEANKMQYYTIAVAVSIPKNQSDFNDDDGDSRAKEMLRGVAQLQTKINLGILNDNDPFLKYFPDQDFINKKAINSKGLKVVITNDENDELLAQKTAKSLSQRPEILGVVGHYPSEMTVATVDIYKENDLVLISPGSTTSELTKYPRKNFLRTVFSVEQQSPAIAKFLQEKSIKKVVGFYSEGSPFSESFFNSFKTIFTRPPFSGTVVKLDEFDLGNNFKAEEAIQELRKRQGKITEEIGLVLFPKAIGDAQGDAIRLIKLNNSQNWVIGSWGLRSSRTLEQINNLQPFQKFVITVPWDSLTSPNQDFLKDAKILWTTTSVNAITALSYDATLALTKALEKANTPTRINILEQLKSLDFLVTKGATGTIQFDENGDRKKLDENGDRQNPSVEFVRIVECRTLSSDFAFVPIKYPTAKDAKDAGLSCLNSPKKPSP</sequence>
<dbReference type="PANTHER" id="PTHR30483:SF6">
    <property type="entry name" value="PERIPLASMIC BINDING PROTEIN OF ABC TRANSPORTER FOR NATURAL AMINO ACIDS"/>
    <property type="match status" value="1"/>
</dbReference>
<keyword evidence="2" id="KW-0812">Transmembrane</keyword>
<keyword evidence="4" id="KW-0472">Membrane</keyword>
<evidence type="ECO:0000313" key="7">
    <source>
        <dbReference type="EMBL" id="MBC1191223.1"/>
    </source>
</evidence>
<comment type="caution">
    <text evidence="7">The sequence shown here is derived from an EMBL/GenBank/DDBJ whole genome shotgun (WGS) entry which is preliminary data.</text>
</comment>
<feature type="domain" description="Receptor ligand binding region" evidence="6">
    <location>
        <begin position="564"/>
        <end position="872"/>
    </location>
</feature>
<evidence type="ECO:0000256" key="1">
    <source>
        <dbReference type="ARBA" id="ARBA00004370"/>
    </source>
</evidence>
<dbReference type="Pfam" id="PF01094">
    <property type="entry name" value="ANF_receptor"/>
    <property type="match status" value="1"/>
</dbReference>
<dbReference type="Proteomes" id="UP000551499">
    <property type="component" value="Unassembled WGS sequence"/>
</dbReference>
<organism evidence="7 8">
    <name type="scientific">Microcystis aeruginosa BLCC-F108</name>
    <dbReference type="NCBI Taxonomy" id="2755317"/>
    <lineage>
        <taxon>Bacteria</taxon>
        <taxon>Bacillati</taxon>
        <taxon>Cyanobacteriota</taxon>
        <taxon>Cyanophyceae</taxon>
        <taxon>Oscillatoriophycideae</taxon>
        <taxon>Chroococcales</taxon>
        <taxon>Microcystaceae</taxon>
        <taxon>Microcystis</taxon>
    </lineage>
</organism>
<keyword evidence="3" id="KW-1133">Transmembrane helix</keyword>
<dbReference type="SUPFAM" id="SSF53822">
    <property type="entry name" value="Periplasmic binding protein-like I"/>
    <property type="match status" value="1"/>
</dbReference>
<dbReference type="Gene3D" id="3.40.50.1460">
    <property type="match status" value="1"/>
</dbReference>
<dbReference type="PROSITE" id="PS00018">
    <property type="entry name" value="EF_HAND_1"/>
    <property type="match status" value="1"/>
</dbReference>
<reference evidence="7 8" key="1">
    <citation type="submission" date="2020-07" db="EMBL/GenBank/DDBJ databases">
        <title>Genomes of two Microcystis aeruginosa (Cyanobacteria) strains from Florida (USA) with disparate toxicogenic potential.</title>
        <authorList>
            <person name="Lefler F.W."/>
            <person name="Barbosa M."/>
            <person name="Berthold D.E."/>
            <person name="Laughinghouse H.D. IV."/>
        </authorList>
    </citation>
    <scope>NUCLEOTIDE SEQUENCE [LARGE SCALE GENOMIC DNA]</scope>
    <source>
        <strain evidence="7 8">BLCCF108</strain>
    </source>
</reference>
<dbReference type="InterPro" id="IPR001828">
    <property type="entry name" value="ANF_lig-bd_rcpt"/>
</dbReference>
<evidence type="ECO:0000256" key="3">
    <source>
        <dbReference type="ARBA" id="ARBA00022989"/>
    </source>
</evidence>
<dbReference type="EMBL" id="JACEGB010000186">
    <property type="protein sequence ID" value="MBC1191223.1"/>
    <property type="molecule type" value="Genomic_DNA"/>
</dbReference>
<accession>A0A841UJN0</accession>
<protein>
    <submittedName>
        <fullName evidence="7">Caspase family protein</fullName>
    </submittedName>
</protein>
<dbReference type="InterPro" id="IPR028082">
    <property type="entry name" value="Peripla_BP_I"/>
</dbReference>
<proteinExistence type="predicted"/>
<evidence type="ECO:0000259" key="6">
    <source>
        <dbReference type="Pfam" id="PF01094"/>
    </source>
</evidence>
<dbReference type="PANTHER" id="PTHR30483">
    <property type="entry name" value="LEUCINE-SPECIFIC-BINDING PROTEIN"/>
    <property type="match status" value="1"/>
</dbReference>
<name>A0A841UJN0_MICAE</name>
<comment type="subcellular location">
    <subcellularLocation>
        <location evidence="1">Membrane</location>
    </subcellularLocation>
</comment>
<dbReference type="SUPFAM" id="SSF52129">
    <property type="entry name" value="Caspase-like"/>
    <property type="match status" value="1"/>
</dbReference>
<dbReference type="AlphaFoldDB" id="A0A841UJN0"/>
<feature type="domain" description="Peptidase C14 caspase" evidence="5">
    <location>
        <begin position="3"/>
        <end position="227"/>
    </location>
</feature>
<dbReference type="InterPro" id="IPR011600">
    <property type="entry name" value="Pept_C14_caspase"/>
</dbReference>
<dbReference type="RefSeq" id="WP_185237380.1">
    <property type="nucleotide sequence ID" value="NZ_JACEGB010000186.1"/>
</dbReference>
<dbReference type="GO" id="GO:0004197">
    <property type="term" value="F:cysteine-type endopeptidase activity"/>
    <property type="evidence" value="ECO:0007669"/>
    <property type="project" value="InterPro"/>
</dbReference>
<dbReference type="NCBIfam" id="NF047832">
    <property type="entry name" value="caspase_w_EACC1"/>
    <property type="match status" value="1"/>
</dbReference>
<evidence type="ECO:0000256" key="2">
    <source>
        <dbReference type="ARBA" id="ARBA00022692"/>
    </source>
</evidence>
<gene>
    <name evidence="7" type="ORF">H0902_10505</name>
</gene>
<dbReference type="InterPro" id="IPR018247">
    <property type="entry name" value="EF_Hand_1_Ca_BS"/>
</dbReference>
<dbReference type="GO" id="GO:0016020">
    <property type="term" value="C:membrane"/>
    <property type="evidence" value="ECO:0007669"/>
    <property type="project" value="UniProtKB-SubCell"/>
</dbReference>
<evidence type="ECO:0000313" key="8">
    <source>
        <dbReference type="Proteomes" id="UP000551499"/>
    </source>
</evidence>